<keyword evidence="2" id="KW-1185">Reference proteome</keyword>
<protein>
    <submittedName>
        <fullName evidence="1">Uncharacterized protein</fullName>
    </submittedName>
</protein>
<reference evidence="1 2" key="1">
    <citation type="submission" date="2020-07" db="EMBL/GenBank/DDBJ databases">
        <title>Stappia sp., F7233, whole genome shotgun sequencing project.</title>
        <authorList>
            <person name="Jiang S."/>
            <person name="Liu Z.W."/>
            <person name="Du Z.J."/>
        </authorList>
    </citation>
    <scope>NUCLEOTIDE SEQUENCE [LARGE SCALE GENOMIC DNA]</scope>
    <source>
        <strain evidence="1 2">F7233</strain>
    </source>
</reference>
<dbReference type="AlphaFoldDB" id="A0A839ACU1"/>
<gene>
    <name evidence="1" type="ORF">H2509_06590</name>
</gene>
<dbReference type="RefSeq" id="WP_182163498.1">
    <property type="nucleotide sequence ID" value="NZ_JACFXV010000043.1"/>
</dbReference>
<evidence type="ECO:0000313" key="1">
    <source>
        <dbReference type="EMBL" id="MBA5776794.1"/>
    </source>
</evidence>
<accession>A0A839ACU1</accession>
<organism evidence="1 2">
    <name type="scientific">Stappia albiluteola</name>
    <dbReference type="NCBI Taxonomy" id="2758565"/>
    <lineage>
        <taxon>Bacteria</taxon>
        <taxon>Pseudomonadati</taxon>
        <taxon>Pseudomonadota</taxon>
        <taxon>Alphaproteobacteria</taxon>
        <taxon>Hyphomicrobiales</taxon>
        <taxon>Stappiaceae</taxon>
        <taxon>Stappia</taxon>
    </lineage>
</organism>
<comment type="caution">
    <text evidence="1">The sequence shown here is derived from an EMBL/GenBank/DDBJ whole genome shotgun (WGS) entry which is preliminary data.</text>
</comment>
<dbReference type="EMBL" id="JACFXV010000043">
    <property type="protein sequence ID" value="MBA5776794.1"/>
    <property type="molecule type" value="Genomic_DNA"/>
</dbReference>
<proteinExistence type="predicted"/>
<sequence length="90" mass="10061">MTDARIFTGKIEAFPVEPGEIQIEIRSSSARYAILFNQFSCESGHDADWAADAAAGTSRPRGLPPRRLRDARLKQYFFPHVNLNKVIQAA</sequence>
<name>A0A839ACU1_9HYPH</name>
<dbReference type="Proteomes" id="UP000541109">
    <property type="component" value="Unassembled WGS sequence"/>
</dbReference>
<evidence type="ECO:0000313" key="2">
    <source>
        <dbReference type="Proteomes" id="UP000541109"/>
    </source>
</evidence>